<dbReference type="Pfam" id="PF05380">
    <property type="entry name" value="Peptidase_A17"/>
    <property type="match status" value="1"/>
</dbReference>
<dbReference type="EMBL" id="BMAW01051852">
    <property type="protein sequence ID" value="GFS82738.1"/>
    <property type="molecule type" value="Genomic_DNA"/>
</dbReference>
<proteinExistence type="predicted"/>
<organism evidence="1 2">
    <name type="scientific">Nephila pilipes</name>
    <name type="common">Giant wood spider</name>
    <name type="synonym">Nephila maculata</name>
    <dbReference type="NCBI Taxonomy" id="299642"/>
    <lineage>
        <taxon>Eukaryota</taxon>
        <taxon>Metazoa</taxon>
        <taxon>Ecdysozoa</taxon>
        <taxon>Arthropoda</taxon>
        <taxon>Chelicerata</taxon>
        <taxon>Arachnida</taxon>
        <taxon>Araneae</taxon>
        <taxon>Araneomorphae</taxon>
        <taxon>Entelegynae</taxon>
        <taxon>Araneoidea</taxon>
        <taxon>Nephilidae</taxon>
        <taxon>Nephila</taxon>
    </lineage>
</organism>
<evidence type="ECO:0000313" key="2">
    <source>
        <dbReference type="Proteomes" id="UP000887013"/>
    </source>
</evidence>
<evidence type="ECO:0000313" key="1">
    <source>
        <dbReference type="EMBL" id="GFS82738.1"/>
    </source>
</evidence>
<dbReference type="OrthoDB" id="6411510at2759"/>
<sequence length="194" mass="23340">MIWLDGVTPLLVTRRRCGCRYMSQWLLWKHDAVDLKNNFHLANRQFDRLQRELKNDSFICQKFEEINFQKESKIIEKSTEWDTGYFMPYRGVVRKDKGTTQVRKVFNCYSSKRADDCLRVDVEPLLNSLKSLRNTKRFVLSITAEVFDPVGFICPFVVRIKKLTKEIWDRGVDWDSELKDDLRTKWERWYSVIR</sequence>
<protein>
    <submittedName>
        <fullName evidence="1">Integrase catalytic domain-containing protein</fullName>
    </submittedName>
</protein>
<dbReference type="InterPro" id="IPR008042">
    <property type="entry name" value="Retrotrans_Pao"/>
</dbReference>
<dbReference type="AlphaFoldDB" id="A0A8X6MXJ5"/>
<comment type="caution">
    <text evidence="1">The sequence shown here is derived from an EMBL/GenBank/DDBJ whole genome shotgun (WGS) entry which is preliminary data.</text>
</comment>
<name>A0A8X6MXJ5_NEPPI</name>
<accession>A0A8X6MXJ5</accession>
<dbReference type="PANTHER" id="PTHR47331:SF5">
    <property type="entry name" value="RIBONUCLEASE H"/>
    <property type="match status" value="1"/>
</dbReference>
<gene>
    <name evidence="1" type="primary">AVEN_270609_1</name>
    <name evidence="1" type="ORF">NPIL_701171</name>
</gene>
<keyword evidence="2" id="KW-1185">Reference proteome</keyword>
<dbReference type="PANTHER" id="PTHR47331">
    <property type="entry name" value="PHD-TYPE DOMAIN-CONTAINING PROTEIN"/>
    <property type="match status" value="1"/>
</dbReference>
<dbReference type="Proteomes" id="UP000887013">
    <property type="component" value="Unassembled WGS sequence"/>
</dbReference>
<reference evidence="1" key="1">
    <citation type="submission" date="2020-08" db="EMBL/GenBank/DDBJ databases">
        <title>Multicomponent nature underlies the extraordinary mechanical properties of spider dragline silk.</title>
        <authorList>
            <person name="Kono N."/>
            <person name="Nakamura H."/>
            <person name="Mori M."/>
            <person name="Yoshida Y."/>
            <person name="Ohtoshi R."/>
            <person name="Malay A.D."/>
            <person name="Moran D.A.P."/>
            <person name="Tomita M."/>
            <person name="Numata K."/>
            <person name="Arakawa K."/>
        </authorList>
    </citation>
    <scope>NUCLEOTIDE SEQUENCE</scope>
</reference>